<dbReference type="Proteomes" id="UP000595437">
    <property type="component" value="Chromosome 7"/>
</dbReference>
<protein>
    <submittedName>
        <fullName evidence="2">Uncharacterized protein</fullName>
    </submittedName>
</protein>
<dbReference type="AlphaFoldDB" id="A0A7T8HHJ2"/>
<proteinExistence type="predicted"/>
<name>A0A7T8HHJ2_CALRO</name>
<evidence type="ECO:0000313" key="2">
    <source>
        <dbReference type="EMBL" id="QQP50179.1"/>
    </source>
</evidence>
<evidence type="ECO:0000313" key="3">
    <source>
        <dbReference type="Proteomes" id="UP000595437"/>
    </source>
</evidence>
<sequence length="63" mass="7451">MHTLRGCKPPPSRGPYEPSEADFSRLGWRRGREGFPSTEILRGRRFRHPISQHSDIYWQSRLT</sequence>
<gene>
    <name evidence="2" type="ORF">FKW44_011094</name>
</gene>
<reference evidence="3" key="1">
    <citation type="submission" date="2021-01" db="EMBL/GenBank/DDBJ databases">
        <title>Caligus Genome Assembly.</title>
        <authorList>
            <person name="Gallardo-Escarate C."/>
        </authorList>
    </citation>
    <scope>NUCLEOTIDE SEQUENCE [LARGE SCALE GENOMIC DNA]</scope>
</reference>
<keyword evidence="3" id="KW-1185">Reference proteome</keyword>
<accession>A0A7T8HHJ2</accession>
<evidence type="ECO:0000256" key="1">
    <source>
        <dbReference type="SAM" id="MobiDB-lite"/>
    </source>
</evidence>
<dbReference type="EMBL" id="CP045896">
    <property type="protein sequence ID" value="QQP50179.1"/>
    <property type="molecule type" value="Genomic_DNA"/>
</dbReference>
<organism evidence="2 3">
    <name type="scientific">Caligus rogercresseyi</name>
    <name type="common">Sea louse</name>
    <dbReference type="NCBI Taxonomy" id="217165"/>
    <lineage>
        <taxon>Eukaryota</taxon>
        <taxon>Metazoa</taxon>
        <taxon>Ecdysozoa</taxon>
        <taxon>Arthropoda</taxon>
        <taxon>Crustacea</taxon>
        <taxon>Multicrustacea</taxon>
        <taxon>Hexanauplia</taxon>
        <taxon>Copepoda</taxon>
        <taxon>Siphonostomatoida</taxon>
        <taxon>Caligidae</taxon>
        <taxon>Caligus</taxon>
    </lineage>
</organism>
<feature type="region of interest" description="Disordered" evidence="1">
    <location>
        <begin position="1"/>
        <end position="23"/>
    </location>
</feature>